<dbReference type="AlphaFoldDB" id="A0AAJ6DFC9"/>
<feature type="transmembrane region" description="Helical" evidence="8">
    <location>
        <begin position="44"/>
        <end position="63"/>
    </location>
</feature>
<gene>
    <name evidence="11" type="ORF">QDX21_06585</name>
</gene>
<feature type="domain" description="ABC transmembrane type-1" evidence="10">
    <location>
        <begin position="48"/>
        <end position="332"/>
    </location>
</feature>
<dbReference type="EMBL" id="CP122566">
    <property type="protein sequence ID" value="WGH94438.1"/>
    <property type="molecule type" value="Genomic_DNA"/>
</dbReference>
<keyword evidence="6 8" id="KW-1133">Transmembrane helix</keyword>
<dbReference type="InterPro" id="IPR017871">
    <property type="entry name" value="ABC_transporter-like_CS"/>
</dbReference>
<keyword evidence="4" id="KW-0547">Nucleotide-binding</keyword>
<accession>A0AAJ6DFC9</accession>
<evidence type="ECO:0000256" key="3">
    <source>
        <dbReference type="ARBA" id="ARBA00022692"/>
    </source>
</evidence>
<evidence type="ECO:0000313" key="12">
    <source>
        <dbReference type="Proteomes" id="UP001224674"/>
    </source>
</evidence>
<feature type="transmembrane region" description="Helical" evidence="8">
    <location>
        <begin position="187"/>
        <end position="206"/>
    </location>
</feature>
<dbReference type="PANTHER" id="PTHR43394">
    <property type="entry name" value="ATP-DEPENDENT PERMEASE MDL1, MITOCHONDRIAL"/>
    <property type="match status" value="1"/>
</dbReference>
<dbReference type="InterPro" id="IPR039421">
    <property type="entry name" value="Type_1_exporter"/>
</dbReference>
<dbReference type="PROSITE" id="PS50929">
    <property type="entry name" value="ABC_TM1F"/>
    <property type="match status" value="1"/>
</dbReference>
<dbReference type="PROSITE" id="PS00211">
    <property type="entry name" value="ABC_TRANSPORTER_1"/>
    <property type="match status" value="1"/>
</dbReference>
<sequence>MSMDRAAHLTMFRLQRHAGQSHPGLRPGTIARCFRFLGRYQLRVLSYVAVSILGAALTIVSPILAGRVVDAIVEGHSSEDVGIVIRLALLIAAVAVAEAILAVLSRWQSASLGERVIFDLRTQVFDHIQTMSVAFFTRARTGSLVSRVNNDVLGAQTGIARTFPTVVMNVVTLILTLIVMLTTSWQITVLALVLLPIFLLPARALGNRLAALTRARADHQAAMGSHMTEDFSAAGSTLIKLFGDAEKQSARFRSRADRVRGSGVEISIWQSVFTTLLTLVSALALAAVYGIGGWQAIVGDLNAGEVVTMALLLTRLYTPLTGLATARVELMSALVSFDRIFEILDLTPYVLDPEHPRTIPAGPIQVVVKDVDFWYPRASDVSLASLEDVAQLHDETPHQVLHQISFELKPGETVALVGSSGAGKSTIASLLGRLYDPVAGSITFNGIDLRDTSQAQVHSRMGMVTQDAHLLHDTIRRNLTLDVHESTDEQLLDVLERAQLGQLMSQLPHGLDTVVGDRGYRLSGGQRQRLAIARVLLAQPDLVVLDEATASLDSTSEQAVHAALDEVLTGRSAVVIAHRLSTVVSAHHILVVEDGHIIERGTHSQLVSAHGRYAELYRTQFATDD</sequence>
<evidence type="ECO:0000313" key="11">
    <source>
        <dbReference type="EMBL" id="WGH94438.1"/>
    </source>
</evidence>
<dbReference type="InterPro" id="IPR011527">
    <property type="entry name" value="ABC1_TM_dom"/>
</dbReference>
<dbReference type="PANTHER" id="PTHR43394:SF1">
    <property type="entry name" value="ATP-BINDING CASSETTE SUB-FAMILY B MEMBER 10, MITOCHONDRIAL"/>
    <property type="match status" value="1"/>
</dbReference>
<dbReference type="FunFam" id="3.40.50.300:FF:000604">
    <property type="entry name" value="ABC transporter B family member 28"/>
    <property type="match status" value="1"/>
</dbReference>
<evidence type="ECO:0000259" key="10">
    <source>
        <dbReference type="PROSITE" id="PS50929"/>
    </source>
</evidence>
<feature type="transmembrane region" description="Helical" evidence="8">
    <location>
        <begin position="268"/>
        <end position="292"/>
    </location>
</feature>
<dbReference type="SMART" id="SM00382">
    <property type="entry name" value="AAA"/>
    <property type="match status" value="1"/>
</dbReference>
<evidence type="ECO:0000256" key="2">
    <source>
        <dbReference type="ARBA" id="ARBA00022448"/>
    </source>
</evidence>
<evidence type="ECO:0000256" key="8">
    <source>
        <dbReference type="SAM" id="Phobius"/>
    </source>
</evidence>
<keyword evidence="2" id="KW-0813">Transport</keyword>
<dbReference type="Gene3D" id="3.40.50.300">
    <property type="entry name" value="P-loop containing nucleotide triphosphate hydrolases"/>
    <property type="match status" value="1"/>
</dbReference>
<dbReference type="Proteomes" id="UP001224674">
    <property type="component" value="Chromosome"/>
</dbReference>
<dbReference type="RefSeq" id="WP_279672409.1">
    <property type="nucleotide sequence ID" value="NZ_CP122561.1"/>
</dbReference>
<keyword evidence="12" id="KW-1185">Reference proteome</keyword>
<evidence type="ECO:0000259" key="9">
    <source>
        <dbReference type="PROSITE" id="PS50893"/>
    </source>
</evidence>
<dbReference type="GO" id="GO:0005524">
    <property type="term" value="F:ATP binding"/>
    <property type="evidence" value="ECO:0007669"/>
    <property type="project" value="UniProtKB-KW"/>
</dbReference>
<dbReference type="Pfam" id="PF00664">
    <property type="entry name" value="ABC_membrane"/>
    <property type="match status" value="1"/>
</dbReference>
<dbReference type="InterPro" id="IPR003593">
    <property type="entry name" value="AAA+_ATPase"/>
</dbReference>
<feature type="domain" description="ABC transporter" evidence="9">
    <location>
        <begin position="384"/>
        <end position="619"/>
    </location>
</feature>
<dbReference type="GO" id="GO:0005886">
    <property type="term" value="C:plasma membrane"/>
    <property type="evidence" value="ECO:0007669"/>
    <property type="project" value="UniProtKB-SubCell"/>
</dbReference>
<dbReference type="GO" id="GO:0016887">
    <property type="term" value="F:ATP hydrolysis activity"/>
    <property type="evidence" value="ECO:0007669"/>
    <property type="project" value="InterPro"/>
</dbReference>
<evidence type="ECO:0000256" key="6">
    <source>
        <dbReference type="ARBA" id="ARBA00022989"/>
    </source>
</evidence>
<dbReference type="SUPFAM" id="SSF90123">
    <property type="entry name" value="ABC transporter transmembrane region"/>
    <property type="match status" value="1"/>
</dbReference>
<dbReference type="CDD" id="cd18550">
    <property type="entry name" value="ABC_6TM_exporter_like"/>
    <property type="match status" value="1"/>
</dbReference>
<feature type="transmembrane region" description="Helical" evidence="8">
    <location>
        <begin position="83"/>
        <end position="104"/>
    </location>
</feature>
<dbReference type="InterPro" id="IPR027417">
    <property type="entry name" value="P-loop_NTPase"/>
</dbReference>
<evidence type="ECO:0000256" key="7">
    <source>
        <dbReference type="ARBA" id="ARBA00023136"/>
    </source>
</evidence>
<evidence type="ECO:0000256" key="5">
    <source>
        <dbReference type="ARBA" id="ARBA00022840"/>
    </source>
</evidence>
<dbReference type="InterPro" id="IPR036640">
    <property type="entry name" value="ABC1_TM_sf"/>
</dbReference>
<dbReference type="PROSITE" id="PS50893">
    <property type="entry name" value="ABC_TRANSPORTER_2"/>
    <property type="match status" value="1"/>
</dbReference>
<dbReference type="SUPFAM" id="SSF52540">
    <property type="entry name" value="P-loop containing nucleoside triphosphate hydrolases"/>
    <property type="match status" value="1"/>
</dbReference>
<protein>
    <submittedName>
        <fullName evidence="11">ABC transporter ATP-binding protein</fullName>
    </submittedName>
</protein>
<keyword evidence="5 11" id="KW-0067">ATP-binding</keyword>
<dbReference type="Pfam" id="PF00005">
    <property type="entry name" value="ABC_tran"/>
    <property type="match status" value="1"/>
</dbReference>
<dbReference type="Gene3D" id="1.20.1560.10">
    <property type="entry name" value="ABC transporter type 1, transmembrane domain"/>
    <property type="match status" value="1"/>
</dbReference>
<feature type="transmembrane region" description="Helical" evidence="8">
    <location>
        <begin position="163"/>
        <end position="181"/>
    </location>
</feature>
<organism evidence="11 12">
    <name type="scientific">Auritidibacter ignavus</name>
    <dbReference type="NCBI Taxonomy" id="678932"/>
    <lineage>
        <taxon>Bacteria</taxon>
        <taxon>Bacillati</taxon>
        <taxon>Actinomycetota</taxon>
        <taxon>Actinomycetes</taxon>
        <taxon>Micrococcales</taxon>
        <taxon>Micrococcaceae</taxon>
        <taxon>Auritidibacter</taxon>
    </lineage>
</organism>
<comment type="subcellular location">
    <subcellularLocation>
        <location evidence="1">Cell membrane</location>
        <topology evidence="1">Multi-pass membrane protein</topology>
    </subcellularLocation>
</comment>
<evidence type="ECO:0000256" key="1">
    <source>
        <dbReference type="ARBA" id="ARBA00004651"/>
    </source>
</evidence>
<dbReference type="GO" id="GO:0005737">
    <property type="term" value="C:cytoplasm"/>
    <property type="evidence" value="ECO:0007669"/>
    <property type="project" value="UniProtKB-ARBA"/>
</dbReference>
<dbReference type="GO" id="GO:0015421">
    <property type="term" value="F:ABC-type oligopeptide transporter activity"/>
    <property type="evidence" value="ECO:0007669"/>
    <property type="project" value="TreeGrafter"/>
</dbReference>
<reference evidence="11 12" key="1">
    <citation type="submission" date="2023-03" db="EMBL/GenBank/DDBJ databases">
        <title>Complete genome sequences of several Auritidibacter ignavus strains isolated from ear infections.</title>
        <authorList>
            <person name="Baehr T."/>
            <person name="Baumhoegger A.M."/>
        </authorList>
    </citation>
    <scope>NUCLEOTIDE SEQUENCE [LARGE SCALE GENOMIC DNA]</scope>
    <source>
        <strain evidence="11 12">BABAE-6</strain>
    </source>
</reference>
<proteinExistence type="predicted"/>
<dbReference type="InterPro" id="IPR003439">
    <property type="entry name" value="ABC_transporter-like_ATP-bd"/>
</dbReference>
<keyword evidence="3 8" id="KW-0812">Transmembrane</keyword>
<evidence type="ECO:0000256" key="4">
    <source>
        <dbReference type="ARBA" id="ARBA00022741"/>
    </source>
</evidence>
<name>A0AAJ6DFC9_9MICC</name>
<keyword evidence="7 8" id="KW-0472">Membrane</keyword>